<organism evidence="1">
    <name type="scientific">mine drainage metagenome</name>
    <dbReference type="NCBI Taxonomy" id="410659"/>
    <lineage>
        <taxon>unclassified sequences</taxon>
        <taxon>metagenomes</taxon>
        <taxon>ecological metagenomes</taxon>
    </lineage>
</organism>
<dbReference type="EMBL" id="AUZZ01011318">
    <property type="protein sequence ID" value="EQD26679.1"/>
    <property type="molecule type" value="Genomic_DNA"/>
</dbReference>
<reference evidence="1" key="2">
    <citation type="journal article" date="2014" name="ISME J.">
        <title>Microbial stratification in low pH oxic and suboxic macroscopic growths along an acid mine drainage.</title>
        <authorList>
            <person name="Mendez-Garcia C."/>
            <person name="Mesa V."/>
            <person name="Sprenger R.R."/>
            <person name="Richter M."/>
            <person name="Diez M.S."/>
            <person name="Solano J."/>
            <person name="Bargiela R."/>
            <person name="Golyshina O.V."/>
            <person name="Manteca A."/>
            <person name="Ramos J.L."/>
            <person name="Gallego J.R."/>
            <person name="Llorente I."/>
            <person name="Martins Dos Santos V.A."/>
            <person name="Jensen O.N."/>
            <person name="Pelaez A.I."/>
            <person name="Sanchez J."/>
            <person name="Ferrer M."/>
        </authorList>
    </citation>
    <scope>NUCLEOTIDE SEQUENCE</scope>
</reference>
<gene>
    <name evidence="1" type="ORF">B2A_15543</name>
</gene>
<name>T0ZCZ7_9ZZZZ</name>
<dbReference type="AlphaFoldDB" id="T0ZCZ7"/>
<keyword evidence="1" id="KW-0547">Nucleotide-binding</keyword>
<feature type="non-terminal residue" evidence="1">
    <location>
        <position position="125"/>
    </location>
</feature>
<keyword evidence="1" id="KW-0347">Helicase</keyword>
<proteinExistence type="predicted"/>
<protein>
    <submittedName>
        <fullName evidence="1">DNA helicase</fullName>
    </submittedName>
</protein>
<comment type="caution">
    <text evidence="1">The sequence shown here is derived from an EMBL/GenBank/DDBJ whole genome shotgun (WGS) entry which is preliminary data.</text>
</comment>
<sequence length="125" mass="13853">MARAWNLERTGARIVKRLQQIIPLGMKVTSEGDTRFYWPSTIDPGRWTGFRICDGSEASRRHIEEITVEEAANLAAFILDQGGSTTRQELARSVCRTVGMARMPAEAEQRARLGIVHLVEKGGAA</sequence>
<accession>T0ZCZ7</accession>
<keyword evidence="1" id="KW-0067">ATP-binding</keyword>
<reference evidence="1" key="1">
    <citation type="submission" date="2013-08" db="EMBL/GenBank/DDBJ databases">
        <authorList>
            <person name="Mendez C."/>
            <person name="Richter M."/>
            <person name="Ferrer M."/>
            <person name="Sanchez J."/>
        </authorList>
    </citation>
    <scope>NUCLEOTIDE SEQUENCE</scope>
</reference>
<dbReference type="GO" id="GO:0004386">
    <property type="term" value="F:helicase activity"/>
    <property type="evidence" value="ECO:0007669"/>
    <property type="project" value="UniProtKB-KW"/>
</dbReference>
<keyword evidence="1" id="KW-0378">Hydrolase</keyword>
<evidence type="ECO:0000313" key="1">
    <source>
        <dbReference type="EMBL" id="EQD26679.1"/>
    </source>
</evidence>